<proteinExistence type="predicted"/>
<evidence type="ECO:0000313" key="2">
    <source>
        <dbReference type="EMBL" id="EWY39935.1"/>
    </source>
</evidence>
<dbReference type="EMBL" id="AVFL01000009">
    <property type="protein sequence ID" value="EWY39935.1"/>
    <property type="molecule type" value="Genomic_DNA"/>
</dbReference>
<accession>W9H178</accession>
<dbReference type="InterPro" id="IPR011990">
    <property type="entry name" value="TPR-like_helical_dom_sf"/>
</dbReference>
<gene>
    <name evidence="2" type="ORF">N825_02760</name>
</gene>
<evidence type="ECO:0000256" key="1">
    <source>
        <dbReference type="SAM" id="MobiDB-lite"/>
    </source>
</evidence>
<dbReference type="Proteomes" id="UP000019486">
    <property type="component" value="Unassembled WGS sequence"/>
</dbReference>
<dbReference type="Gene3D" id="1.25.40.10">
    <property type="entry name" value="Tetratricopeptide repeat domain"/>
    <property type="match status" value="1"/>
</dbReference>
<reference evidence="2 3" key="1">
    <citation type="submission" date="2013-08" db="EMBL/GenBank/DDBJ databases">
        <title>The genome sequence of Skermanella stibiiresistens.</title>
        <authorList>
            <person name="Zhu W."/>
            <person name="Wang G."/>
        </authorList>
    </citation>
    <scope>NUCLEOTIDE SEQUENCE [LARGE SCALE GENOMIC DNA]</scope>
    <source>
        <strain evidence="2 3">SB22</strain>
    </source>
</reference>
<comment type="caution">
    <text evidence="2">The sequence shown here is derived from an EMBL/GenBank/DDBJ whole genome shotgun (WGS) entry which is preliminary data.</text>
</comment>
<name>W9H178_9PROT</name>
<protein>
    <submittedName>
        <fullName evidence="2">Uncharacterized protein</fullName>
    </submittedName>
</protein>
<sequence length="248" mass="25363">MIPAGSLAAPSAAVARAPETATVLEAMDSGTVPRAAVEALLAKATAGDTEAAAVAGRLFDRALGVRWDPPTALRWYTAAALGGSDSAIREAQRLWRGMPPVSQRRAEALLARYFTDTELASIKIGPVRRPTTQRSWMTHLNGAEFPVAPPQTPVIATTPAVAVATIPLLPSSAPTPPAIAAPPITPAAIPPAPASAIAPAAITAPPPVVLAPEARIPRPAVKPSQPGPIHDSVVVASNTPVPGVKPKR</sequence>
<organism evidence="2 3">
    <name type="scientific">Skermanella stibiiresistens SB22</name>
    <dbReference type="NCBI Taxonomy" id="1385369"/>
    <lineage>
        <taxon>Bacteria</taxon>
        <taxon>Pseudomonadati</taxon>
        <taxon>Pseudomonadota</taxon>
        <taxon>Alphaproteobacteria</taxon>
        <taxon>Rhodospirillales</taxon>
        <taxon>Azospirillaceae</taxon>
        <taxon>Skermanella</taxon>
    </lineage>
</organism>
<feature type="region of interest" description="Disordered" evidence="1">
    <location>
        <begin position="218"/>
        <end position="248"/>
    </location>
</feature>
<dbReference type="AlphaFoldDB" id="W9H178"/>
<evidence type="ECO:0000313" key="3">
    <source>
        <dbReference type="Proteomes" id="UP000019486"/>
    </source>
</evidence>
<keyword evidence="3" id="KW-1185">Reference proteome</keyword>